<evidence type="ECO:0000313" key="4">
    <source>
        <dbReference type="EMBL" id="QBK04555.1"/>
    </source>
</evidence>
<dbReference type="Proteomes" id="UP000292939">
    <property type="component" value="Chromosome"/>
</dbReference>
<feature type="chain" id="PRO_5021036050" description="RND transporter" evidence="2">
    <location>
        <begin position="34"/>
        <end position="489"/>
    </location>
</feature>
<keyword evidence="2" id="KW-0564">Palmitate</keyword>
<feature type="signal peptide" evidence="2">
    <location>
        <begin position="1"/>
        <end position="33"/>
    </location>
</feature>
<evidence type="ECO:0000256" key="1">
    <source>
        <dbReference type="ARBA" id="ARBA00007613"/>
    </source>
</evidence>
<proteinExistence type="inferred from homology"/>
<keyword evidence="2" id="KW-0472">Membrane</keyword>
<evidence type="ECO:0000256" key="3">
    <source>
        <dbReference type="SAM" id="MobiDB-lite"/>
    </source>
</evidence>
<dbReference type="OrthoDB" id="9770517at2"/>
<keyword evidence="2" id="KW-0449">Lipoprotein</keyword>
<dbReference type="RefSeq" id="WP_131278776.1">
    <property type="nucleotide sequence ID" value="NZ_CP031395.1"/>
</dbReference>
<comment type="subcellular location">
    <subcellularLocation>
        <location evidence="2">Cell membrane</location>
        <topology evidence="2">Lipid-anchor</topology>
    </subcellularLocation>
</comment>
<feature type="region of interest" description="Disordered" evidence="3">
    <location>
        <begin position="113"/>
        <end position="139"/>
    </location>
</feature>
<feature type="compositionally biased region" description="Low complexity" evidence="3">
    <location>
        <begin position="116"/>
        <end position="132"/>
    </location>
</feature>
<organism evidence="4 5">
    <name type="scientific">Hylemonella gracilis</name>
    <dbReference type="NCBI Taxonomy" id="80880"/>
    <lineage>
        <taxon>Bacteria</taxon>
        <taxon>Pseudomonadati</taxon>
        <taxon>Pseudomonadota</taxon>
        <taxon>Betaproteobacteria</taxon>
        <taxon>Burkholderiales</taxon>
        <taxon>Comamonadaceae</taxon>
        <taxon>Hylemonella</taxon>
    </lineage>
</organism>
<dbReference type="Gene3D" id="1.20.1600.10">
    <property type="entry name" value="Outer membrane efflux proteins (OEP)"/>
    <property type="match status" value="1"/>
</dbReference>
<dbReference type="SUPFAM" id="SSF56954">
    <property type="entry name" value="Outer membrane efflux proteins (OEP)"/>
    <property type="match status" value="1"/>
</dbReference>
<evidence type="ECO:0000313" key="5">
    <source>
        <dbReference type="Proteomes" id="UP000292939"/>
    </source>
</evidence>
<dbReference type="GO" id="GO:0005886">
    <property type="term" value="C:plasma membrane"/>
    <property type="evidence" value="ECO:0007669"/>
    <property type="project" value="UniProtKB-SubCell"/>
</dbReference>
<dbReference type="PROSITE" id="PS51257">
    <property type="entry name" value="PROKAR_LIPOPROTEIN"/>
    <property type="match status" value="1"/>
</dbReference>
<accession>A0A4P6UKC0</accession>
<name>A0A4P6UKC0_9BURK</name>
<dbReference type="PANTHER" id="PTHR30203:SF33">
    <property type="entry name" value="BLR4455 PROTEIN"/>
    <property type="match status" value="1"/>
</dbReference>
<dbReference type="Gene3D" id="2.20.200.10">
    <property type="entry name" value="Outer membrane efflux proteins (OEP)"/>
    <property type="match status" value="1"/>
</dbReference>
<evidence type="ECO:0008006" key="6">
    <source>
        <dbReference type="Google" id="ProtNLM"/>
    </source>
</evidence>
<keyword evidence="2" id="KW-0812">Transmembrane</keyword>
<dbReference type="PANTHER" id="PTHR30203">
    <property type="entry name" value="OUTER MEMBRANE CATION EFFLUX PROTEIN"/>
    <property type="match status" value="1"/>
</dbReference>
<protein>
    <recommendedName>
        <fullName evidence="6">RND transporter</fullName>
    </recommendedName>
</protein>
<dbReference type="AlphaFoldDB" id="A0A4P6UKC0"/>
<dbReference type="GO" id="GO:0015562">
    <property type="term" value="F:efflux transmembrane transporter activity"/>
    <property type="evidence" value="ECO:0007669"/>
    <property type="project" value="InterPro"/>
</dbReference>
<gene>
    <name evidence="4" type="ORF">DW355_06925</name>
</gene>
<comment type="similarity">
    <text evidence="1 2">Belongs to the outer membrane factor (OMF) (TC 1.B.17) family.</text>
</comment>
<dbReference type="InterPro" id="IPR003423">
    <property type="entry name" value="OMP_efflux"/>
</dbReference>
<dbReference type="NCBIfam" id="TIGR01845">
    <property type="entry name" value="outer_NodT"/>
    <property type="match status" value="1"/>
</dbReference>
<dbReference type="InterPro" id="IPR010131">
    <property type="entry name" value="MdtP/NodT-like"/>
</dbReference>
<reference evidence="4 5" key="1">
    <citation type="submission" date="2018-07" db="EMBL/GenBank/DDBJ databases">
        <title>Exploring interactions and the metabolic potential of the ultra-small soil bacteria Hylemonella gracilis.</title>
        <authorList>
            <person name="Tyc O."/>
            <person name="Kulkarni P."/>
            <person name="Gawehns F."/>
            <person name="Hundscheid M."/>
            <person name="Zweers H."/>
            <person name="Garbeva P."/>
        </authorList>
    </citation>
    <scope>NUCLEOTIDE SEQUENCE [LARGE SCALE GENOMIC DNA]</scope>
    <source>
        <strain evidence="4 5">NS1</strain>
    </source>
</reference>
<keyword evidence="2" id="KW-0732">Signal</keyword>
<sequence length="489" mass="51605">MNSTRTKQGQGRRIAPTLALPALLLLQACASTAPPADPAGAAARAKVELPAGWRTDAPAAEAPVLDGAWWTAFQSPALERLIAEAQGDSAELRIAYERIRQAEITLRQSGASRWPSANANAGASRSSSSAAGQATTTRESTSAGLSVSYEVDLWGRVADSVRAGNASLRASQHDWQAARLSLVAGVAGQYFHWLGLGERVALAQANLARTERLLAIVESRLRNGVATPLEVSQQRGTLLSQRVALLALQQQRGESATALALLLGRQPIGFSPEAYVSASRDAAMDFAALRVPELAPGLPVALLTRRPDLAAAEAQLAAADANVDAARAALLPSVSLSASTSLTSASLFSLADPTRSVSLGLALAQSIFDGGRQRAQIQLSESQRVVLIENYGQAIRTAVKEVGDALGQASYSQQQEDLQRELVVQAQASLRLAELRYREGSGDLMSLLDAQRSLFSAQDSLSVQRLARLQAVLDLYKALGGDWAPPPSV</sequence>
<dbReference type="KEGG" id="hgr:DW355_06925"/>
<dbReference type="EMBL" id="CP031395">
    <property type="protein sequence ID" value="QBK04555.1"/>
    <property type="molecule type" value="Genomic_DNA"/>
</dbReference>
<keyword evidence="2" id="KW-1134">Transmembrane beta strand</keyword>
<dbReference type="Pfam" id="PF02321">
    <property type="entry name" value="OEP"/>
    <property type="match status" value="2"/>
</dbReference>
<evidence type="ECO:0000256" key="2">
    <source>
        <dbReference type="RuleBase" id="RU362097"/>
    </source>
</evidence>